<evidence type="ECO:0000313" key="5">
    <source>
        <dbReference type="EMBL" id="PXW73402.1"/>
    </source>
</evidence>
<comment type="similarity">
    <text evidence="1">Belongs to the HMG-CoA lyase family.</text>
</comment>
<dbReference type="InterPro" id="IPR013785">
    <property type="entry name" value="Aldolase_TIM"/>
</dbReference>
<keyword evidence="3 5" id="KW-0456">Lyase</keyword>
<protein>
    <submittedName>
        <fullName evidence="5">Hydroxymethylglutaryl-CoA lyase</fullName>
    </submittedName>
</protein>
<dbReference type="InterPro" id="IPR043594">
    <property type="entry name" value="HMGL"/>
</dbReference>
<evidence type="ECO:0000256" key="2">
    <source>
        <dbReference type="ARBA" id="ARBA00022723"/>
    </source>
</evidence>
<evidence type="ECO:0000256" key="1">
    <source>
        <dbReference type="ARBA" id="ARBA00009405"/>
    </source>
</evidence>
<evidence type="ECO:0000259" key="4">
    <source>
        <dbReference type="PROSITE" id="PS50991"/>
    </source>
</evidence>
<dbReference type="AlphaFoldDB" id="A0A2V3UVP4"/>
<evidence type="ECO:0000313" key="6">
    <source>
        <dbReference type="Proteomes" id="UP000248014"/>
    </source>
</evidence>
<dbReference type="SUPFAM" id="SSF51569">
    <property type="entry name" value="Aldolase"/>
    <property type="match status" value="1"/>
</dbReference>
<dbReference type="PROSITE" id="PS50991">
    <property type="entry name" value="PYR_CT"/>
    <property type="match status" value="1"/>
</dbReference>
<keyword evidence="2" id="KW-0479">Metal-binding</keyword>
<dbReference type="InterPro" id="IPR000891">
    <property type="entry name" value="PYR_CT"/>
</dbReference>
<dbReference type="EMBL" id="QJJM01000010">
    <property type="protein sequence ID" value="PXW73402.1"/>
    <property type="molecule type" value="Genomic_DNA"/>
</dbReference>
<proteinExistence type="inferred from homology"/>
<dbReference type="CDD" id="cd07938">
    <property type="entry name" value="DRE_TIM_HMGL"/>
    <property type="match status" value="1"/>
</dbReference>
<accession>A0A2V3UVP4</accession>
<gene>
    <name evidence="5" type="ORF">C7451_110129</name>
</gene>
<dbReference type="GO" id="GO:0046872">
    <property type="term" value="F:metal ion binding"/>
    <property type="evidence" value="ECO:0007669"/>
    <property type="project" value="UniProtKB-KW"/>
</dbReference>
<feature type="domain" description="Pyruvate carboxyltransferase" evidence="4">
    <location>
        <begin position="13"/>
        <end position="287"/>
    </location>
</feature>
<keyword evidence="6" id="KW-1185">Reference proteome</keyword>
<comment type="caution">
    <text evidence="5">The sequence shown here is derived from an EMBL/GenBank/DDBJ whole genome shotgun (WGS) entry which is preliminary data.</text>
</comment>
<dbReference type="Gene3D" id="3.20.20.70">
    <property type="entry name" value="Aldolase class I"/>
    <property type="match status" value="1"/>
</dbReference>
<sequence length="310" mass="32690">MIEMYTNMPMTSIQIVEVGPRDGLQNEPDIVSTADKLEMIGRMIDAGARRLEVASFVHPQRVPQMADAESVIAGLPDREDVSYIGLTLNKRGVLRALATKEGGRRGVDEIGCVIVATDTFGQKNQGQTVAEGIAEASEMIRFAKENGLIAQVTISAAFGCPFEGDVPAQRIVDIARAVLEAGPSEIALADTIGVGVPAQVSDLYGRLREFVPADIPLRAHFHNTRGTGIANAWAAIQAGVSVLDASLGGLGGCPFAPKATGNIATEELIYLAERSGIDHGMDLHAAIAANRWMAGILGRELPSLVARAAA</sequence>
<dbReference type="PANTHER" id="PTHR42738:SF7">
    <property type="entry name" value="HYDROXYMETHYLGLUTARYL-COA LYASE"/>
    <property type="match status" value="1"/>
</dbReference>
<dbReference type="PANTHER" id="PTHR42738">
    <property type="entry name" value="HYDROXYMETHYLGLUTARYL-COA LYASE"/>
    <property type="match status" value="1"/>
</dbReference>
<dbReference type="GO" id="GO:0006552">
    <property type="term" value="P:L-leucine catabolic process"/>
    <property type="evidence" value="ECO:0007669"/>
    <property type="project" value="TreeGrafter"/>
</dbReference>
<dbReference type="GO" id="GO:0046951">
    <property type="term" value="P:ketone body biosynthetic process"/>
    <property type="evidence" value="ECO:0007669"/>
    <property type="project" value="TreeGrafter"/>
</dbReference>
<organism evidence="5 6">
    <name type="scientific">Blastomonas natatoria</name>
    <dbReference type="NCBI Taxonomy" id="34015"/>
    <lineage>
        <taxon>Bacteria</taxon>
        <taxon>Pseudomonadati</taxon>
        <taxon>Pseudomonadota</taxon>
        <taxon>Alphaproteobacteria</taxon>
        <taxon>Sphingomonadales</taxon>
        <taxon>Sphingomonadaceae</taxon>
        <taxon>Blastomonas</taxon>
    </lineage>
</organism>
<name>A0A2V3UVP4_9SPHN</name>
<reference evidence="5 6" key="1">
    <citation type="submission" date="2018-05" db="EMBL/GenBank/DDBJ databases">
        <title>Genomic Encyclopedia of Type Strains, Phase IV (KMG-IV): sequencing the most valuable type-strain genomes for metagenomic binning, comparative biology and taxonomic classification.</title>
        <authorList>
            <person name="Goeker M."/>
        </authorList>
    </citation>
    <scope>NUCLEOTIDE SEQUENCE [LARGE SCALE GENOMIC DNA]</scope>
    <source>
        <strain evidence="5 6">DSM 3183</strain>
    </source>
</reference>
<evidence type="ECO:0000256" key="3">
    <source>
        <dbReference type="ARBA" id="ARBA00023239"/>
    </source>
</evidence>
<dbReference type="Pfam" id="PF00682">
    <property type="entry name" value="HMGL-like"/>
    <property type="match status" value="1"/>
</dbReference>
<dbReference type="GO" id="GO:0004419">
    <property type="term" value="F:hydroxymethylglutaryl-CoA lyase activity"/>
    <property type="evidence" value="ECO:0007669"/>
    <property type="project" value="TreeGrafter"/>
</dbReference>
<dbReference type="Proteomes" id="UP000248014">
    <property type="component" value="Unassembled WGS sequence"/>
</dbReference>
<dbReference type="NCBIfam" id="NF004283">
    <property type="entry name" value="PRK05692.1"/>
    <property type="match status" value="1"/>
</dbReference>